<dbReference type="InterPro" id="IPR052453">
    <property type="entry name" value="CONSTANS-like_ZF"/>
</dbReference>
<organism evidence="2 3">
    <name type="scientific">Cicer arietinum</name>
    <name type="common">Chickpea</name>
    <name type="synonym">Garbanzo</name>
    <dbReference type="NCBI Taxonomy" id="3827"/>
    <lineage>
        <taxon>Eukaryota</taxon>
        <taxon>Viridiplantae</taxon>
        <taxon>Streptophyta</taxon>
        <taxon>Embryophyta</taxon>
        <taxon>Tracheophyta</taxon>
        <taxon>Spermatophyta</taxon>
        <taxon>Magnoliopsida</taxon>
        <taxon>eudicotyledons</taxon>
        <taxon>Gunneridae</taxon>
        <taxon>Pentapetalae</taxon>
        <taxon>rosids</taxon>
        <taxon>fabids</taxon>
        <taxon>Fabales</taxon>
        <taxon>Fabaceae</taxon>
        <taxon>Papilionoideae</taxon>
        <taxon>50 kb inversion clade</taxon>
        <taxon>NPAAA clade</taxon>
        <taxon>Hologalegina</taxon>
        <taxon>IRL clade</taxon>
        <taxon>Cicereae</taxon>
        <taxon>Cicer</taxon>
    </lineage>
</organism>
<protein>
    <submittedName>
        <fullName evidence="3">Protein CHLOROPLAST IMPORT APPARATUS 2-like</fullName>
    </submittedName>
</protein>
<dbReference type="Proteomes" id="UP000087171">
    <property type="component" value="Chromosome Ca1"/>
</dbReference>
<gene>
    <name evidence="3" type="primary">LOC101511273</name>
</gene>
<keyword evidence="2" id="KW-1185">Reference proteome</keyword>
<dbReference type="GO" id="GO:0005634">
    <property type="term" value="C:nucleus"/>
    <property type="evidence" value="ECO:0007669"/>
    <property type="project" value="TreeGrafter"/>
</dbReference>
<dbReference type="GO" id="GO:0006355">
    <property type="term" value="P:regulation of DNA-templated transcription"/>
    <property type="evidence" value="ECO:0007669"/>
    <property type="project" value="TreeGrafter"/>
</dbReference>
<feature type="compositionally biased region" description="Low complexity" evidence="1">
    <location>
        <begin position="23"/>
        <end position="38"/>
    </location>
</feature>
<reference evidence="3" key="2">
    <citation type="submission" date="2025-08" db="UniProtKB">
        <authorList>
            <consortium name="RefSeq"/>
        </authorList>
    </citation>
    <scope>IDENTIFICATION</scope>
    <source>
        <tissue evidence="3">Etiolated seedlings</tissue>
    </source>
</reference>
<dbReference type="KEGG" id="cam:101511273"/>
<feature type="region of interest" description="Disordered" evidence="1">
    <location>
        <begin position="23"/>
        <end position="59"/>
    </location>
</feature>
<dbReference type="PANTHER" id="PTHR31874">
    <property type="entry name" value="CCT MOTIF FAMILY PROTEIN, EXPRESSED"/>
    <property type="match status" value="1"/>
</dbReference>
<dbReference type="PANTHER" id="PTHR31874:SF10">
    <property type="entry name" value="PROTEIN CHLOROPLAST IMPORT APPARATUS 2"/>
    <property type="match status" value="1"/>
</dbReference>
<evidence type="ECO:0000256" key="1">
    <source>
        <dbReference type="SAM" id="MobiDB-lite"/>
    </source>
</evidence>
<feature type="compositionally biased region" description="Basic residues" evidence="1">
    <location>
        <begin position="49"/>
        <end position="59"/>
    </location>
</feature>
<reference evidence="2" key="1">
    <citation type="journal article" date="2013" name="Nat. Biotechnol.">
        <title>Draft genome sequence of chickpea (Cicer arietinum) provides a resource for trait improvement.</title>
        <authorList>
            <person name="Varshney R.K."/>
            <person name="Song C."/>
            <person name="Saxena R.K."/>
            <person name="Azam S."/>
            <person name="Yu S."/>
            <person name="Sharpe A.G."/>
            <person name="Cannon S."/>
            <person name="Baek J."/>
            <person name="Rosen B.D."/>
            <person name="Tar'an B."/>
            <person name="Millan T."/>
            <person name="Zhang X."/>
            <person name="Ramsay L.D."/>
            <person name="Iwata A."/>
            <person name="Wang Y."/>
            <person name="Nelson W."/>
            <person name="Farmer A.D."/>
            <person name="Gaur P.M."/>
            <person name="Soderlund C."/>
            <person name="Penmetsa R.V."/>
            <person name="Xu C."/>
            <person name="Bharti A.K."/>
            <person name="He W."/>
            <person name="Winter P."/>
            <person name="Zhao S."/>
            <person name="Hane J.K."/>
            <person name="Carrasquilla-Garcia N."/>
            <person name="Condie J.A."/>
            <person name="Upadhyaya H.D."/>
            <person name="Luo M.C."/>
            <person name="Thudi M."/>
            <person name="Gowda C.L."/>
            <person name="Singh N.P."/>
            <person name="Lichtenzveig J."/>
            <person name="Gali K.K."/>
            <person name="Rubio J."/>
            <person name="Nadarajan N."/>
            <person name="Dolezel J."/>
            <person name="Bansal K.C."/>
            <person name="Xu X."/>
            <person name="Edwards D."/>
            <person name="Zhang G."/>
            <person name="Kahl G."/>
            <person name="Gil J."/>
            <person name="Singh K.B."/>
            <person name="Datta S.K."/>
            <person name="Jackson S.A."/>
            <person name="Wang J."/>
            <person name="Cook D.R."/>
        </authorList>
    </citation>
    <scope>NUCLEOTIDE SEQUENCE [LARGE SCALE GENOMIC DNA]</scope>
    <source>
        <strain evidence="2">cv. CDC Frontier</strain>
    </source>
</reference>
<dbReference type="STRING" id="3827.A0A1S2XE91"/>
<name>A0A1S2XE91_CICAR</name>
<evidence type="ECO:0000313" key="2">
    <source>
        <dbReference type="Proteomes" id="UP000087171"/>
    </source>
</evidence>
<dbReference type="RefSeq" id="XP_004487994.2">
    <property type="nucleotide sequence ID" value="XM_004487937.2"/>
</dbReference>
<sequence length="303" mass="33405">MSSSLSGGTNALNFNVVKSSSTLTSLTSSSPSSTLTISEASNVSQSAIRTKRPRTNRKRPNQTFNEAAALLSKAYPNLFPNLEKLPPPCKFTKPITEFNNNDSFEPLLLPFDLRARDYDATAFLLRENKSTSQTSVREKIFSGERSLSSGAVNLDEVERDSGEDFDCQSILEEEIDEGIDSIIGSRIEDAGNSGGNDGGRVDFSYGGGFRSFGGKFSWKKALRHVDGVNLLNFAMIDVLEISPGMKKMPASTATIVPVTEKKKQRKKENLKRNASSFALPLRLKLNYADVRNSWSERGLPFRR</sequence>
<dbReference type="GeneID" id="101511273"/>
<feature type="compositionally biased region" description="Polar residues" evidence="1">
    <location>
        <begin position="39"/>
        <end position="48"/>
    </location>
</feature>
<evidence type="ECO:0000313" key="3">
    <source>
        <dbReference type="RefSeq" id="XP_004487994.2"/>
    </source>
</evidence>
<dbReference type="OrthoDB" id="1433079at2759"/>
<proteinExistence type="predicted"/>
<dbReference type="AlphaFoldDB" id="A0A1S2XE91"/>
<accession>A0A1S2XE91</accession>